<feature type="transmembrane region" description="Helical" evidence="1">
    <location>
        <begin position="107"/>
        <end position="134"/>
    </location>
</feature>
<protein>
    <submittedName>
        <fullName evidence="2">Uncharacterized protein</fullName>
    </submittedName>
</protein>
<keyword evidence="1" id="KW-0472">Membrane</keyword>
<keyword evidence="1" id="KW-1133">Transmembrane helix</keyword>
<feature type="transmembrane region" description="Helical" evidence="1">
    <location>
        <begin position="24"/>
        <end position="42"/>
    </location>
</feature>
<reference evidence="2 3" key="1">
    <citation type="submission" date="2019-06" db="EMBL/GenBank/DDBJ databases">
        <title>Flavobacterium sp. MaA-Y11 from geoumgang.</title>
        <authorList>
            <person name="Jeong S."/>
        </authorList>
    </citation>
    <scope>NUCLEOTIDE SEQUENCE [LARGE SCALE GENOMIC DNA]</scope>
    <source>
        <strain evidence="2 3">MaA-Y11</strain>
    </source>
</reference>
<dbReference type="OrthoDB" id="573709at2"/>
<evidence type="ECO:0000313" key="3">
    <source>
        <dbReference type="Proteomes" id="UP000319175"/>
    </source>
</evidence>
<keyword evidence="3" id="KW-1185">Reference proteome</keyword>
<evidence type="ECO:0000256" key="1">
    <source>
        <dbReference type="SAM" id="Phobius"/>
    </source>
</evidence>
<feature type="transmembrane region" description="Helical" evidence="1">
    <location>
        <begin position="48"/>
        <end position="68"/>
    </location>
</feature>
<dbReference type="Proteomes" id="UP000319175">
    <property type="component" value="Unassembled WGS sequence"/>
</dbReference>
<keyword evidence="1" id="KW-0812">Transmembrane</keyword>
<dbReference type="RefSeq" id="WP_139999878.1">
    <property type="nucleotide sequence ID" value="NZ_VFJE01000052.1"/>
</dbReference>
<accession>A0A501QE95</accession>
<sequence length="140" mass="16393">MAEEKRQHLEFIQNIINRLSTNSIQLKAITITLTAGLLAVYSTSPKIFLIYLASIQVIFFWLLDSYYLQQERKFRGVYNDVSGITSNFTIKDYEMPIEKYKKGKYSFFRCVFSFSKLLFFGSIFSILILTIFGLKYNCIN</sequence>
<comment type="caution">
    <text evidence="2">The sequence shown here is derived from an EMBL/GenBank/DDBJ whole genome shotgun (WGS) entry which is preliminary data.</text>
</comment>
<organism evidence="2 3">
    <name type="scientific">Flavobacterium microcysteis</name>
    <dbReference type="NCBI Taxonomy" id="2596891"/>
    <lineage>
        <taxon>Bacteria</taxon>
        <taxon>Pseudomonadati</taxon>
        <taxon>Bacteroidota</taxon>
        <taxon>Flavobacteriia</taxon>
        <taxon>Flavobacteriales</taxon>
        <taxon>Flavobacteriaceae</taxon>
        <taxon>Flavobacterium</taxon>
    </lineage>
</organism>
<dbReference type="EMBL" id="VFJE01000052">
    <property type="protein sequence ID" value="TPD70491.1"/>
    <property type="molecule type" value="Genomic_DNA"/>
</dbReference>
<evidence type="ECO:0000313" key="2">
    <source>
        <dbReference type="EMBL" id="TPD70491.1"/>
    </source>
</evidence>
<gene>
    <name evidence="2" type="ORF">FJA49_06025</name>
</gene>
<dbReference type="AlphaFoldDB" id="A0A501QE95"/>
<proteinExistence type="predicted"/>
<name>A0A501QE95_9FLAO</name>